<sequence>MRHTIRRLSGMLVLSAAIGAAMPSASAWAEDLSIALGSSITSLDPHFANNSPNKAVARHFFEALIAFDPDTNLVPALATSWKRISDTEWEFKLRPDVKFSDGSTLTADDVVVSFERAPAVPNSPSSLGLFTRSIAQVKAVDPSTVVIETKYPDPLLPHMVPEILIIPAELKDAETGDYNSGKSMVGTGPFVFQAYTPGDRLIMKRNENYWGDKPDWDKVTLRFITNEATRVAALLSGDADLIENVSPNLMDRVKGGNFSIVQSPPALPVYIGLDVGRDETPFVKAKSPDAGANTNPLRDKRVRQALSYGIDREAISEKLMQGTTAPAGQMLNSSLFGASPNVTAPKYDPEKAKQLLAEAGYKNGLTLTFHGPNDRLTNDSRVVQAIAQMWNRIGIEAKAEVMPWSVYFPQTGKREFSLYLISSGAISEMGTALNSVVVTHDPKNRRGVNNRGRYSNPEIDELVNTSFQTLDDDKRRAMLEKASELAFEEMPVIPLYFYSFSIASKKNIVYKPRMDQFTLAQGAKLTK</sequence>
<dbReference type="InterPro" id="IPR000914">
    <property type="entry name" value="SBP_5_dom"/>
</dbReference>
<dbReference type="PANTHER" id="PTHR30290">
    <property type="entry name" value="PERIPLASMIC BINDING COMPONENT OF ABC TRANSPORTER"/>
    <property type="match status" value="1"/>
</dbReference>
<dbReference type="GO" id="GO:0015833">
    <property type="term" value="P:peptide transport"/>
    <property type="evidence" value="ECO:0007669"/>
    <property type="project" value="TreeGrafter"/>
</dbReference>
<dbReference type="PANTHER" id="PTHR30290:SF9">
    <property type="entry name" value="OLIGOPEPTIDE-BINDING PROTEIN APPA"/>
    <property type="match status" value="1"/>
</dbReference>
<name>A0A4R3V6D3_9BURK</name>
<dbReference type="PIRSF" id="PIRSF002741">
    <property type="entry name" value="MppA"/>
    <property type="match status" value="1"/>
</dbReference>
<evidence type="ECO:0000313" key="6">
    <source>
        <dbReference type="EMBL" id="TCU98927.1"/>
    </source>
</evidence>
<comment type="caution">
    <text evidence="6">The sequence shown here is derived from an EMBL/GenBank/DDBJ whole genome shotgun (WGS) entry which is preliminary data.</text>
</comment>
<protein>
    <submittedName>
        <fullName evidence="6">Peptide/nickel transport system substrate-binding protein</fullName>
    </submittedName>
</protein>
<dbReference type="InterPro" id="IPR039424">
    <property type="entry name" value="SBP_5"/>
</dbReference>
<dbReference type="Gene3D" id="3.90.76.10">
    <property type="entry name" value="Dipeptide-binding Protein, Domain 1"/>
    <property type="match status" value="1"/>
</dbReference>
<dbReference type="EMBL" id="SMBX01000004">
    <property type="protein sequence ID" value="TCU98927.1"/>
    <property type="molecule type" value="Genomic_DNA"/>
</dbReference>
<evidence type="ECO:0000256" key="4">
    <source>
        <dbReference type="SAM" id="SignalP"/>
    </source>
</evidence>
<dbReference type="OrthoDB" id="9801799at2"/>
<evidence type="ECO:0000259" key="5">
    <source>
        <dbReference type="Pfam" id="PF00496"/>
    </source>
</evidence>
<keyword evidence="7" id="KW-1185">Reference proteome</keyword>
<evidence type="ECO:0000256" key="2">
    <source>
        <dbReference type="ARBA" id="ARBA00022448"/>
    </source>
</evidence>
<dbReference type="GO" id="GO:0030288">
    <property type="term" value="C:outer membrane-bounded periplasmic space"/>
    <property type="evidence" value="ECO:0007669"/>
    <property type="project" value="UniProtKB-ARBA"/>
</dbReference>
<dbReference type="GO" id="GO:0043190">
    <property type="term" value="C:ATP-binding cassette (ABC) transporter complex"/>
    <property type="evidence" value="ECO:0007669"/>
    <property type="project" value="InterPro"/>
</dbReference>
<dbReference type="RefSeq" id="WP_132476148.1">
    <property type="nucleotide sequence ID" value="NZ_JBEBWM010000030.1"/>
</dbReference>
<dbReference type="SUPFAM" id="SSF53850">
    <property type="entry name" value="Periplasmic binding protein-like II"/>
    <property type="match status" value="1"/>
</dbReference>
<feature type="signal peptide" evidence="4">
    <location>
        <begin position="1"/>
        <end position="29"/>
    </location>
</feature>
<feature type="chain" id="PRO_5020731507" evidence="4">
    <location>
        <begin position="30"/>
        <end position="527"/>
    </location>
</feature>
<reference evidence="6 7" key="1">
    <citation type="submission" date="2019-03" db="EMBL/GenBank/DDBJ databases">
        <title>Genomic Encyclopedia of Type Strains, Phase IV (KMG-IV): sequencing the most valuable type-strain genomes for metagenomic binning, comparative biology and taxonomic classification.</title>
        <authorList>
            <person name="Goeker M."/>
        </authorList>
    </citation>
    <scope>NUCLEOTIDE SEQUENCE [LARGE SCALE GENOMIC DNA]</scope>
    <source>
        <strain evidence="6 7">DSM 100048</strain>
    </source>
</reference>
<evidence type="ECO:0000256" key="1">
    <source>
        <dbReference type="ARBA" id="ARBA00005695"/>
    </source>
</evidence>
<proteinExistence type="inferred from homology"/>
<dbReference type="Gene3D" id="3.10.105.10">
    <property type="entry name" value="Dipeptide-binding Protein, Domain 3"/>
    <property type="match status" value="1"/>
</dbReference>
<evidence type="ECO:0000256" key="3">
    <source>
        <dbReference type="ARBA" id="ARBA00022729"/>
    </source>
</evidence>
<dbReference type="Proteomes" id="UP000294692">
    <property type="component" value="Unassembled WGS sequence"/>
</dbReference>
<gene>
    <name evidence="6" type="ORF">EV686_10421</name>
</gene>
<dbReference type="InterPro" id="IPR030678">
    <property type="entry name" value="Peptide/Ni-bd"/>
</dbReference>
<feature type="domain" description="Solute-binding protein family 5" evidence="5">
    <location>
        <begin position="73"/>
        <end position="426"/>
    </location>
</feature>
<dbReference type="Pfam" id="PF00496">
    <property type="entry name" value="SBP_bac_5"/>
    <property type="match status" value="1"/>
</dbReference>
<accession>A0A4R3V6D3</accession>
<keyword evidence="3 4" id="KW-0732">Signal</keyword>
<organism evidence="6 7">
    <name type="scientific">Paracandidimonas soli</name>
    <dbReference type="NCBI Taxonomy" id="1917182"/>
    <lineage>
        <taxon>Bacteria</taxon>
        <taxon>Pseudomonadati</taxon>
        <taxon>Pseudomonadota</taxon>
        <taxon>Betaproteobacteria</taxon>
        <taxon>Burkholderiales</taxon>
        <taxon>Alcaligenaceae</taxon>
        <taxon>Paracandidimonas</taxon>
    </lineage>
</organism>
<dbReference type="AlphaFoldDB" id="A0A4R3V6D3"/>
<dbReference type="GO" id="GO:1904680">
    <property type="term" value="F:peptide transmembrane transporter activity"/>
    <property type="evidence" value="ECO:0007669"/>
    <property type="project" value="TreeGrafter"/>
</dbReference>
<keyword evidence="2" id="KW-0813">Transport</keyword>
<comment type="similarity">
    <text evidence="1">Belongs to the bacterial solute-binding protein 5 family.</text>
</comment>
<dbReference type="CDD" id="cd08498">
    <property type="entry name" value="PBP2_NikA_DppA_OppA_like_2"/>
    <property type="match status" value="1"/>
</dbReference>
<dbReference type="Gene3D" id="3.40.190.10">
    <property type="entry name" value="Periplasmic binding protein-like II"/>
    <property type="match status" value="1"/>
</dbReference>
<evidence type="ECO:0000313" key="7">
    <source>
        <dbReference type="Proteomes" id="UP000294692"/>
    </source>
</evidence>